<proteinExistence type="predicted"/>
<dbReference type="STRING" id="745531.A0A0C3SEX7"/>
<gene>
    <name evidence="1" type="ORF">PHLGIDRAFT_156096</name>
</gene>
<accession>A0A0C3SEX7</accession>
<protein>
    <submittedName>
        <fullName evidence="1">Uncharacterized protein</fullName>
    </submittedName>
</protein>
<dbReference type="AlphaFoldDB" id="A0A0C3SEX7"/>
<dbReference type="Gene3D" id="3.80.10.10">
    <property type="entry name" value="Ribonuclease Inhibitor"/>
    <property type="match status" value="1"/>
</dbReference>
<dbReference type="HOGENOM" id="CLU_039327_0_0_1"/>
<evidence type="ECO:0000313" key="2">
    <source>
        <dbReference type="Proteomes" id="UP000053257"/>
    </source>
</evidence>
<evidence type="ECO:0000313" key="1">
    <source>
        <dbReference type="EMBL" id="KIP11105.1"/>
    </source>
</evidence>
<dbReference type="SUPFAM" id="SSF52047">
    <property type="entry name" value="RNI-like"/>
    <property type="match status" value="1"/>
</dbReference>
<dbReference type="Proteomes" id="UP000053257">
    <property type="component" value="Unassembled WGS sequence"/>
</dbReference>
<name>A0A0C3SEX7_PHLG1</name>
<dbReference type="OrthoDB" id="2522283at2759"/>
<reference evidence="1 2" key="1">
    <citation type="journal article" date="2014" name="PLoS Genet.">
        <title>Analysis of the Phlebiopsis gigantea genome, transcriptome and secretome provides insight into its pioneer colonization strategies of wood.</title>
        <authorList>
            <person name="Hori C."/>
            <person name="Ishida T."/>
            <person name="Igarashi K."/>
            <person name="Samejima M."/>
            <person name="Suzuki H."/>
            <person name="Master E."/>
            <person name="Ferreira P."/>
            <person name="Ruiz-Duenas F.J."/>
            <person name="Held B."/>
            <person name="Canessa P."/>
            <person name="Larrondo L.F."/>
            <person name="Schmoll M."/>
            <person name="Druzhinina I.S."/>
            <person name="Kubicek C.P."/>
            <person name="Gaskell J.A."/>
            <person name="Kersten P."/>
            <person name="St John F."/>
            <person name="Glasner J."/>
            <person name="Sabat G."/>
            <person name="Splinter BonDurant S."/>
            <person name="Syed K."/>
            <person name="Yadav J."/>
            <person name="Mgbeahuruike A.C."/>
            <person name="Kovalchuk A."/>
            <person name="Asiegbu F.O."/>
            <person name="Lackner G."/>
            <person name="Hoffmeister D."/>
            <person name="Rencoret J."/>
            <person name="Gutierrez A."/>
            <person name="Sun H."/>
            <person name="Lindquist E."/>
            <person name="Barry K."/>
            <person name="Riley R."/>
            <person name="Grigoriev I.V."/>
            <person name="Henrissat B."/>
            <person name="Kues U."/>
            <person name="Berka R.M."/>
            <person name="Martinez A.T."/>
            <person name="Covert S.F."/>
            <person name="Blanchette R.A."/>
            <person name="Cullen D."/>
        </authorList>
    </citation>
    <scope>NUCLEOTIDE SEQUENCE [LARGE SCALE GENOMIC DNA]</scope>
    <source>
        <strain evidence="1 2">11061_1 CR5-6</strain>
    </source>
</reference>
<sequence length="410" mass="43929">MGIFSFFNDFTARLFIRDDLHEHSASRDGPTLPASIPHMPAEIVLSILDAVQVVAAPDESNRTLASCVLVCKDWSSAAQKILFRRVSLKSMPALEGFTRAVTATTPRGRMLANTVEAFECIIDAKQPRGITQLAFAHAVLQCPRLAELSLAVYGDISAASSSPRGEQRCTKASSSALLFDDEILSLLQTGPSITALRFDNWSDNAYALSQLLEAFPSITSLNIGGTAPVLSSPTPAPPSALTQLRMRFHTSPSTEFMQWLLRSAESRLRVLEFKTPSAPQLLEDLLVEHCSTLESLALPSCASLECTTALASCTRLRALRLEDLWTASNAQHALPPALEHLAFTVDGTSALGPVIAAVEHSPSLRALTMHVWDAGARHPQLASLKMACAVQGVACAAAGSIQAFRAAALC</sequence>
<organism evidence="1 2">
    <name type="scientific">Phlebiopsis gigantea (strain 11061_1 CR5-6)</name>
    <name type="common">White-rot fungus</name>
    <name type="synonym">Peniophora gigantea</name>
    <dbReference type="NCBI Taxonomy" id="745531"/>
    <lineage>
        <taxon>Eukaryota</taxon>
        <taxon>Fungi</taxon>
        <taxon>Dikarya</taxon>
        <taxon>Basidiomycota</taxon>
        <taxon>Agaricomycotina</taxon>
        <taxon>Agaricomycetes</taxon>
        <taxon>Polyporales</taxon>
        <taxon>Phanerochaetaceae</taxon>
        <taxon>Phlebiopsis</taxon>
    </lineage>
</organism>
<dbReference type="EMBL" id="KN840448">
    <property type="protein sequence ID" value="KIP11105.1"/>
    <property type="molecule type" value="Genomic_DNA"/>
</dbReference>
<keyword evidence="2" id="KW-1185">Reference proteome</keyword>
<dbReference type="InterPro" id="IPR032675">
    <property type="entry name" value="LRR_dom_sf"/>
</dbReference>